<feature type="region of interest" description="Disordered" evidence="1">
    <location>
        <begin position="277"/>
        <end position="299"/>
    </location>
</feature>
<feature type="compositionally biased region" description="Basic and acidic residues" evidence="1">
    <location>
        <begin position="338"/>
        <end position="354"/>
    </location>
</feature>
<reference evidence="2" key="1">
    <citation type="submission" date="2014-11" db="EMBL/GenBank/DDBJ databases">
        <authorList>
            <person name="Otto D Thomas"/>
            <person name="Naeem Raeece"/>
        </authorList>
    </citation>
    <scope>NUCLEOTIDE SEQUENCE</scope>
</reference>
<gene>
    <name evidence="2" type="ORF">Cvel_26772</name>
</gene>
<accession>A0A0G4HEH3</accession>
<dbReference type="Gene3D" id="1.20.272.10">
    <property type="match status" value="1"/>
</dbReference>
<protein>
    <submittedName>
        <fullName evidence="2">Uncharacterized protein</fullName>
    </submittedName>
</protein>
<evidence type="ECO:0000313" key="2">
    <source>
        <dbReference type="EMBL" id="CEM42475.1"/>
    </source>
</evidence>
<dbReference type="EMBL" id="CDMZ01002459">
    <property type="protein sequence ID" value="CEM42475.1"/>
    <property type="molecule type" value="Genomic_DNA"/>
</dbReference>
<feature type="compositionally biased region" description="Low complexity" evidence="1">
    <location>
        <begin position="402"/>
        <end position="422"/>
    </location>
</feature>
<feature type="compositionally biased region" description="Basic and acidic residues" evidence="1">
    <location>
        <begin position="426"/>
        <end position="446"/>
    </location>
</feature>
<feature type="region of interest" description="Disordered" evidence="1">
    <location>
        <begin position="337"/>
        <end position="368"/>
    </location>
</feature>
<feature type="region of interest" description="Disordered" evidence="1">
    <location>
        <begin position="380"/>
        <end position="446"/>
    </location>
</feature>
<name>A0A0G4HEH3_9ALVE</name>
<dbReference type="VEuPathDB" id="CryptoDB:Cvel_26772"/>
<evidence type="ECO:0000256" key="1">
    <source>
        <dbReference type="SAM" id="MobiDB-lite"/>
    </source>
</evidence>
<dbReference type="AlphaFoldDB" id="A0A0G4HEH3"/>
<organism evidence="2">
    <name type="scientific">Chromera velia CCMP2878</name>
    <dbReference type="NCBI Taxonomy" id="1169474"/>
    <lineage>
        <taxon>Eukaryota</taxon>
        <taxon>Sar</taxon>
        <taxon>Alveolata</taxon>
        <taxon>Colpodellida</taxon>
        <taxon>Chromeraceae</taxon>
        <taxon>Chromera</taxon>
    </lineage>
</organism>
<sequence length="742" mass="80020">MAFLRQRSSHGHTFADCYSCLQKSFRRGDENGAVYWAGQLGRGGPMLASAAVSSSSQKLPSNVKGYPNALRKRLVQNALEDAASLSFASALLSRTPAGADKVTFDHLLPWVIVLCRMKKTHCAAWLNRVAVQKLYEGGLDENQRRGLPTVESMDEVTFAARCLLAHRDGKTDVIEKACGAEALKVYRYANDEVLALHCWQMEKRRPELSGRVWSLPTVATGNFQDVLETRREVPDEFKDKHTAEGKRMGRGYAHFFETMVLHPRVYTQTENAQLSATSASLLSGREQGEEGEVVRPSARGGVEPYEREAKALYLDFRLGGKEARVRHVLELTSRGGKKKGELSFDGPEGREGRSEGAGGDLEGGAAAAGVGSDGIGLIGISGGGKRKRGEGEESQVSRESLAEASAVAAPAAAPSQNFASSPEVIDVDKLEDVQEDREDRRNEDDRVLTDEQVFEIPPGCKALGFKNATAVVRLRVDVEGLRKGSRVFVKIGESSEAVEFAVACAELRSKVGLSAPSTTSTWLGVSRDWGAMAGLANEKWSAGVERRLKSAKCRYARPDGTLPVLIVEEFERGLRVSDAREMISGTGGFELLKVLLFRKFVGCADTNSFNLLVREKGQSNCASAEEGGQGVSIEILSVDENPAGDAQLEKGLSKGLQTAQGFAESLRRAGRQAVIAYRQETAAFIRSLKALSLPACVGGGGRLSKVHAKEPFDEESLQTLSGEGGAEGDAKLNSLGARLLPV</sequence>
<proteinExistence type="predicted"/>